<evidence type="ECO:0000313" key="2">
    <source>
        <dbReference type="EMBL" id="KAH9843411.1"/>
    </source>
</evidence>
<accession>A0A9W7W5S5</accession>
<feature type="region of interest" description="Disordered" evidence="1">
    <location>
        <begin position="123"/>
        <end position="248"/>
    </location>
</feature>
<evidence type="ECO:0000256" key="1">
    <source>
        <dbReference type="SAM" id="MobiDB-lite"/>
    </source>
</evidence>
<keyword evidence="3" id="KW-1185">Reference proteome</keyword>
<reference evidence="2 3" key="1">
    <citation type="journal article" date="2018" name="IMA Fungus">
        <title>IMA Genome-F 10: Nine draft genome sequences of Claviceps purpurea s.lat., including C. arundinis, C. humidiphila, and C. cf. spartinae, pseudomolecules for the pitch canker pathogen Fusarium circinatum, draft genome of Davidsoniella eucalypti, Grosmannia galeiformis, Quambalaria eucalypti, and Teratosphaeria destructans.</title>
        <authorList>
            <person name="Wingfield B.D."/>
            <person name="Liu M."/>
            <person name="Nguyen H.D."/>
            <person name="Lane F.A."/>
            <person name="Morgan S.W."/>
            <person name="De Vos L."/>
            <person name="Wilken P.M."/>
            <person name="Duong T.A."/>
            <person name="Aylward J."/>
            <person name="Coetzee M.P."/>
            <person name="Dadej K."/>
            <person name="De Beer Z.W."/>
            <person name="Findlay W."/>
            <person name="Havenga M."/>
            <person name="Kolarik M."/>
            <person name="Menzies J.G."/>
            <person name="Naidoo K."/>
            <person name="Pochopski O."/>
            <person name="Shoukouhi P."/>
            <person name="Santana Q.C."/>
            <person name="Seifert K.A."/>
            <person name="Soal N."/>
            <person name="Steenkamp E.T."/>
            <person name="Tatham C.T."/>
            <person name="van der Nest M.A."/>
            <person name="Wingfield M.J."/>
        </authorList>
    </citation>
    <scope>NUCLEOTIDE SEQUENCE [LARGE SCALE GENOMIC DNA]</scope>
    <source>
        <strain evidence="2">CMW44962</strain>
    </source>
</reference>
<dbReference type="EMBL" id="RIBY02000358">
    <property type="protein sequence ID" value="KAH9843411.1"/>
    <property type="molecule type" value="Genomic_DNA"/>
</dbReference>
<feature type="compositionally biased region" description="Basic and acidic residues" evidence="1">
    <location>
        <begin position="214"/>
        <end position="247"/>
    </location>
</feature>
<gene>
    <name evidence="2" type="ORF">Tdes44962_MAKER07418</name>
</gene>
<comment type="caution">
    <text evidence="2">The sequence shown here is derived from an EMBL/GenBank/DDBJ whole genome shotgun (WGS) entry which is preliminary data.</text>
</comment>
<dbReference type="Proteomes" id="UP001138500">
    <property type="component" value="Unassembled WGS sequence"/>
</dbReference>
<feature type="compositionally biased region" description="Polar residues" evidence="1">
    <location>
        <begin position="166"/>
        <end position="178"/>
    </location>
</feature>
<dbReference type="AlphaFoldDB" id="A0A9W7W5S5"/>
<name>A0A9W7W5S5_9PEZI</name>
<evidence type="ECO:0000313" key="3">
    <source>
        <dbReference type="Proteomes" id="UP001138500"/>
    </source>
</evidence>
<proteinExistence type="predicted"/>
<sequence>MAGIYVTKTFEEGIFSPRPPGHSEPTTTTTCVGELSPTEFTLEPTMRAADEAAPWDAVAPREEGQQPAKSIGRRIATWFGGRASKEKKSGTRVPSSQHLLVATRAASDPLAMMAMLVQGSNADNTTSTSTTPAIGMAMSTGPAGKCNTKHSGGENHTSEADDAVGAQNTETRARTPTYSELRVPKRSSSLASRGATSLCRPQDGLETVSEGDGEGEKERAGDEEGDDRGKGEGRECVAGDGDSRSEVETIETVSTSLLFDSALDMAAGIGGAP</sequence>
<dbReference type="OrthoDB" id="10395983at2759"/>
<reference evidence="2 3" key="2">
    <citation type="journal article" date="2021" name="Curr. Genet.">
        <title>Genetic response to nitrogen starvation in the aggressive Eucalyptus foliar pathogen Teratosphaeria destructans.</title>
        <authorList>
            <person name="Havenga M."/>
            <person name="Wingfield B.D."/>
            <person name="Wingfield M.J."/>
            <person name="Dreyer L.L."/>
            <person name="Roets F."/>
            <person name="Aylward J."/>
        </authorList>
    </citation>
    <scope>NUCLEOTIDE SEQUENCE [LARGE SCALE GENOMIC DNA]</scope>
    <source>
        <strain evidence="2">CMW44962</strain>
    </source>
</reference>
<protein>
    <submittedName>
        <fullName evidence="2">Uncharacterized protein</fullName>
    </submittedName>
</protein>
<organism evidence="2 3">
    <name type="scientific">Teratosphaeria destructans</name>
    <dbReference type="NCBI Taxonomy" id="418781"/>
    <lineage>
        <taxon>Eukaryota</taxon>
        <taxon>Fungi</taxon>
        <taxon>Dikarya</taxon>
        <taxon>Ascomycota</taxon>
        <taxon>Pezizomycotina</taxon>
        <taxon>Dothideomycetes</taxon>
        <taxon>Dothideomycetidae</taxon>
        <taxon>Mycosphaerellales</taxon>
        <taxon>Teratosphaeriaceae</taxon>
        <taxon>Teratosphaeria</taxon>
    </lineage>
</organism>
<feature type="compositionally biased region" description="Polar residues" evidence="1">
    <location>
        <begin position="186"/>
        <end position="195"/>
    </location>
</feature>